<reference evidence="3" key="1">
    <citation type="submission" date="2018-07" db="EMBL/GenBank/DDBJ databases">
        <authorList>
            <person name="Safronova V.I."/>
            <person name="Chirak E.R."/>
            <person name="Sazanova A.L."/>
        </authorList>
    </citation>
    <scope>NUCLEOTIDE SEQUENCE [LARGE SCALE GENOMIC DNA]</scope>
    <source>
        <strain evidence="3">RCAM04685</strain>
    </source>
</reference>
<name>A0A370L7G0_9HYPH</name>
<feature type="domain" description="DUF1330" evidence="1">
    <location>
        <begin position="3"/>
        <end position="95"/>
    </location>
</feature>
<organism evidence="2 3">
    <name type="scientific">Bosea caraganae</name>
    <dbReference type="NCBI Taxonomy" id="2763117"/>
    <lineage>
        <taxon>Bacteria</taxon>
        <taxon>Pseudomonadati</taxon>
        <taxon>Pseudomonadota</taxon>
        <taxon>Alphaproteobacteria</taxon>
        <taxon>Hyphomicrobiales</taxon>
        <taxon>Boseaceae</taxon>
        <taxon>Bosea</taxon>
    </lineage>
</organism>
<dbReference type="InterPro" id="IPR011008">
    <property type="entry name" value="Dimeric_a/b-barrel"/>
</dbReference>
<dbReference type="RefSeq" id="WP_114828989.1">
    <property type="nucleotide sequence ID" value="NZ_QQTO01000022.1"/>
</dbReference>
<accession>A0A370L7G0</accession>
<dbReference type="Proteomes" id="UP000255207">
    <property type="component" value="Unassembled WGS sequence"/>
</dbReference>
<evidence type="ECO:0000313" key="3">
    <source>
        <dbReference type="Proteomes" id="UP000255207"/>
    </source>
</evidence>
<keyword evidence="3" id="KW-1185">Reference proteome</keyword>
<dbReference type="PANTHER" id="PTHR41521:SF4">
    <property type="entry name" value="BLR0684 PROTEIN"/>
    <property type="match status" value="1"/>
</dbReference>
<dbReference type="SUPFAM" id="SSF54909">
    <property type="entry name" value="Dimeric alpha+beta barrel"/>
    <property type="match status" value="1"/>
</dbReference>
<dbReference type="Gene3D" id="3.30.70.100">
    <property type="match status" value="1"/>
</dbReference>
<dbReference type="OrthoDB" id="9806380at2"/>
<comment type="caution">
    <text evidence="2">The sequence shown here is derived from an EMBL/GenBank/DDBJ whole genome shotgun (WGS) entry which is preliminary data.</text>
</comment>
<dbReference type="PANTHER" id="PTHR41521">
    <property type="match status" value="1"/>
</dbReference>
<gene>
    <name evidence="2" type="ORF">DWE98_09645</name>
</gene>
<evidence type="ECO:0000313" key="2">
    <source>
        <dbReference type="EMBL" id="RDJ26100.1"/>
    </source>
</evidence>
<evidence type="ECO:0000259" key="1">
    <source>
        <dbReference type="Pfam" id="PF07045"/>
    </source>
</evidence>
<dbReference type="InterPro" id="IPR010753">
    <property type="entry name" value="DUF1330"/>
</dbReference>
<dbReference type="AlphaFoldDB" id="A0A370L7G0"/>
<sequence length="95" mass="10021">MPKGYVVARAKVTNASLWAAYAAKASEAIKQYGGTPLARGGLMTVAEGEGRARNVIIEFASFEAAKAYALSQEYAAARKEREGAGEIDIIIVEGV</sequence>
<dbReference type="EMBL" id="QQTP01000004">
    <property type="protein sequence ID" value="RDJ26100.1"/>
    <property type="molecule type" value="Genomic_DNA"/>
</dbReference>
<protein>
    <submittedName>
        <fullName evidence="2">DUF1330 domain-containing protein</fullName>
    </submittedName>
</protein>
<proteinExistence type="predicted"/>
<dbReference type="Pfam" id="PF07045">
    <property type="entry name" value="DUF1330"/>
    <property type="match status" value="1"/>
</dbReference>